<dbReference type="EMBL" id="FWPT01000003">
    <property type="protein sequence ID" value="SMA43889.1"/>
    <property type="molecule type" value="Genomic_DNA"/>
</dbReference>
<evidence type="ECO:0000313" key="2">
    <source>
        <dbReference type="Proteomes" id="UP000196573"/>
    </source>
</evidence>
<dbReference type="AlphaFoldDB" id="A0A1X7AI06"/>
<evidence type="ECO:0000313" key="1">
    <source>
        <dbReference type="EMBL" id="SMA43889.1"/>
    </source>
</evidence>
<name>A0A1X7AI06_9GAMM</name>
<reference evidence="1 2" key="1">
    <citation type="submission" date="2017-03" db="EMBL/GenBank/DDBJ databases">
        <authorList>
            <person name="Afonso C.L."/>
            <person name="Miller P.J."/>
            <person name="Scott M.A."/>
            <person name="Spackman E."/>
            <person name="Goraichik I."/>
            <person name="Dimitrov K.M."/>
            <person name="Suarez D.L."/>
            <person name="Swayne D.E."/>
        </authorList>
    </citation>
    <scope>NUCLEOTIDE SEQUENCE [LARGE SCALE GENOMIC DNA]</scope>
    <source>
        <strain evidence="1">SB41UT1</strain>
    </source>
</reference>
<accession>A0A1X7AI06</accession>
<sequence length="117" mass="13332">MQQFHRLITPAILMVIIIGSSQDGDYIIALAASIILGLVCYRLMDSPDTILPFPEIIEKGPQFASFNEEIYPEWIKTEDGHCYTYDGLGDLETVREHPDCVLDDGIIYHGVRYRLEK</sequence>
<organism evidence="1 2">
    <name type="scientific">Parendozoicomonas haliclonae</name>
    <dbReference type="NCBI Taxonomy" id="1960125"/>
    <lineage>
        <taxon>Bacteria</taxon>
        <taxon>Pseudomonadati</taxon>
        <taxon>Pseudomonadota</taxon>
        <taxon>Gammaproteobacteria</taxon>
        <taxon>Oceanospirillales</taxon>
        <taxon>Endozoicomonadaceae</taxon>
        <taxon>Parendozoicomonas</taxon>
    </lineage>
</organism>
<dbReference type="RefSeq" id="WP_087108778.1">
    <property type="nucleotide sequence ID" value="NZ_CBCSCN010000008.1"/>
</dbReference>
<dbReference type="Proteomes" id="UP000196573">
    <property type="component" value="Unassembled WGS sequence"/>
</dbReference>
<gene>
    <name evidence="1" type="ORF">EHSB41UT_01693</name>
</gene>
<protein>
    <submittedName>
        <fullName evidence="1">Uncharacterized protein</fullName>
    </submittedName>
</protein>
<keyword evidence="2" id="KW-1185">Reference proteome</keyword>
<proteinExistence type="predicted"/>